<dbReference type="Proteomes" id="UP001302652">
    <property type="component" value="Chromosome 2"/>
</dbReference>
<sequence length="75" mass="8597">MVNLKQIVAVADDDESVCRAIVRLMLSVASRAETSHVEVLVTWSKLARRRYEEDYVSYIEVLDAEPAQPFAWEAR</sequence>
<reference evidence="1 2" key="1">
    <citation type="submission" date="2023-10" db="EMBL/GenBank/DDBJ databases">
        <title>Surface-active antibiotics is a multifunctional adaptation for post-fire microbes.</title>
        <authorList>
            <person name="Liu M.D."/>
            <person name="Du Y."/>
            <person name="Koupaei S.K."/>
            <person name="Kim N.R."/>
            <person name="Zhang W."/>
            <person name="Traxler M.F."/>
        </authorList>
    </citation>
    <scope>NUCLEOTIDE SEQUENCE [LARGE SCALE GENOMIC DNA]</scope>
    <source>
        <strain evidence="1 2">F3</strain>
    </source>
</reference>
<gene>
    <name evidence="1" type="ORF">RW095_10170</name>
</gene>
<dbReference type="EMBL" id="CP136512">
    <property type="protein sequence ID" value="WOD16284.1"/>
    <property type="molecule type" value="Genomic_DNA"/>
</dbReference>
<organism evidence="1 2">
    <name type="scientific">Paraburkholderia kirstenboschensis</name>
    <dbReference type="NCBI Taxonomy" id="1245436"/>
    <lineage>
        <taxon>Bacteria</taxon>
        <taxon>Pseudomonadati</taxon>
        <taxon>Pseudomonadota</taxon>
        <taxon>Betaproteobacteria</taxon>
        <taxon>Burkholderiales</taxon>
        <taxon>Burkholderiaceae</taxon>
        <taxon>Paraburkholderia</taxon>
    </lineage>
</organism>
<accession>A0ABZ0EIP7</accession>
<protein>
    <submittedName>
        <fullName evidence="1">Uncharacterized protein</fullName>
    </submittedName>
</protein>
<keyword evidence="2" id="KW-1185">Reference proteome</keyword>
<dbReference type="RefSeq" id="WP_317018847.1">
    <property type="nucleotide sequence ID" value="NZ_CP136512.1"/>
</dbReference>
<proteinExistence type="predicted"/>
<evidence type="ECO:0000313" key="2">
    <source>
        <dbReference type="Proteomes" id="UP001302652"/>
    </source>
</evidence>
<name>A0ABZ0EIP7_9BURK</name>
<evidence type="ECO:0000313" key="1">
    <source>
        <dbReference type="EMBL" id="WOD16284.1"/>
    </source>
</evidence>